<dbReference type="CDD" id="cd00336">
    <property type="entry name" value="Ribosomal_L22"/>
    <property type="match status" value="1"/>
</dbReference>
<gene>
    <name evidence="7" type="ORF">OSB1V03_LOCUS12158</name>
</gene>
<dbReference type="EMBL" id="CAJPIZ010009923">
    <property type="protein sequence ID" value="CAG2112179.1"/>
    <property type="molecule type" value="Genomic_DNA"/>
</dbReference>
<dbReference type="PANTHER" id="PTHR13501">
    <property type="entry name" value="CHLOROPLAST 50S RIBOSOMAL PROTEIN L22-RELATED"/>
    <property type="match status" value="1"/>
</dbReference>
<dbReference type="Gene3D" id="3.90.470.10">
    <property type="entry name" value="Ribosomal protein L22/L17"/>
    <property type="match status" value="1"/>
</dbReference>
<sequence>MLNTFKQTIKTCVGLGRMWEHTVPPMRGVSASVRRCVSTGGVVCTYQYDPDLFKPYPEPKRWPEKNLVVLQPTGLSDPQNIRTYCHFRANIKYSPKKMWFISSFIRGMSIDEAIKQLSFVPKKGAQIVMEVLREAQEVAVRDHNFELASNMWIGESFATKGYVMKGMRKHARMRFGEIRYFHTHYFVRLVEGQPPHDYYGSQPDGNQRITQWLQALSHRRIDYGL</sequence>
<dbReference type="Pfam" id="PF00237">
    <property type="entry name" value="Ribosomal_L22"/>
    <property type="match status" value="1"/>
</dbReference>
<comment type="similarity">
    <text evidence="1 6">Belongs to the universal ribosomal protein uL22 family.</text>
</comment>
<evidence type="ECO:0000256" key="3">
    <source>
        <dbReference type="ARBA" id="ARBA00023274"/>
    </source>
</evidence>
<protein>
    <recommendedName>
        <fullName evidence="4">Large ribosomal subunit protein uL22m</fullName>
    </recommendedName>
    <alternativeName>
        <fullName evidence="5">39S ribosomal protein L22, mitochondrial</fullName>
    </alternativeName>
</protein>
<dbReference type="InterPro" id="IPR001063">
    <property type="entry name" value="Ribosomal_uL22"/>
</dbReference>
<dbReference type="InterPro" id="IPR036394">
    <property type="entry name" value="Ribosomal_uL22_sf"/>
</dbReference>
<name>A0A7R9Q4D8_9ACAR</name>
<dbReference type="GO" id="GO:0003735">
    <property type="term" value="F:structural constituent of ribosome"/>
    <property type="evidence" value="ECO:0007669"/>
    <property type="project" value="InterPro"/>
</dbReference>
<organism evidence="7">
    <name type="scientific">Medioppia subpectinata</name>
    <dbReference type="NCBI Taxonomy" id="1979941"/>
    <lineage>
        <taxon>Eukaryota</taxon>
        <taxon>Metazoa</taxon>
        <taxon>Ecdysozoa</taxon>
        <taxon>Arthropoda</taxon>
        <taxon>Chelicerata</taxon>
        <taxon>Arachnida</taxon>
        <taxon>Acari</taxon>
        <taxon>Acariformes</taxon>
        <taxon>Sarcoptiformes</taxon>
        <taxon>Oribatida</taxon>
        <taxon>Brachypylina</taxon>
        <taxon>Oppioidea</taxon>
        <taxon>Oppiidae</taxon>
        <taxon>Medioppia</taxon>
    </lineage>
</organism>
<evidence type="ECO:0000256" key="1">
    <source>
        <dbReference type="ARBA" id="ARBA00009451"/>
    </source>
</evidence>
<accession>A0A7R9Q4D8</accession>
<evidence type="ECO:0000313" key="8">
    <source>
        <dbReference type="Proteomes" id="UP000759131"/>
    </source>
</evidence>
<dbReference type="PANTHER" id="PTHR13501:SF8">
    <property type="entry name" value="LARGE RIBOSOMAL SUBUNIT PROTEIN UL22M"/>
    <property type="match status" value="1"/>
</dbReference>
<dbReference type="AlphaFoldDB" id="A0A7R9Q4D8"/>
<dbReference type="EMBL" id="OC864498">
    <property type="protein sequence ID" value="CAD7631749.1"/>
    <property type="molecule type" value="Genomic_DNA"/>
</dbReference>
<dbReference type="GO" id="GO:0006412">
    <property type="term" value="P:translation"/>
    <property type="evidence" value="ECO:0007669"/>
    <property type="project" value="InterPro"/>
</dbReference>
<reference evidence="7" key="1">
    <citation type="submission" date="2020-11" db="EMBL/GenBank/DDBJ databases">
        <authorList>
            <person name="Tran Van P."/>
        </authorList>
    </citation>
    <scope>NUCLEOTIDE SEQUENCE</scope>
</reference>
<dbReference type="GO" id="GO:0005762">
    <property type="term" value="C:mitochondrial large ribosomal subunit"/>
    <property type="evidence" value="ECO:0007669"/>
    <property type="project" value="TreeGrafter"/>
</dbReference>
<keyword evidence="3 6" id="KW-0687">Ribonucleoprotein</keyword>
<evidence type="ECO:0000256" key="2">
    <source>
        <dbReference type="ARBA" id="ARBA00022980"/>
    </source>
</evidence>
<evidence type="ECO:0000313" key="7">
    <source>
        <dbReference type="EMBL" id="CAD7631749.1"/>
    </source>
</evidence>
<dbReference type="SUPFAM" id="SSF54843">
    <property type="entry name" value="Ribosomal protein L22"/>
    <property type="match status" value="1"/>
</dbReference>
<keyword evidence="2 6" id="KW-0689">Ribosomal protein</keyword>
<dbReference type="OrthoDB" id="416470at2759"/>
<evidence type="ECO:0000256" key="5">
    <source>
        <dbReference type="ARBA" id="ARBA00035506"/>
    </source>
</evidence>
<evidence type="ECO:0000256" key="6">
    <source>
        <dbReference type="RuleBase" id="RU004005"/>
    </source>
</evidence>
<proteinExistence type="inferred from homology"/>
<evidence type="ECO:0000256" key="4">
    <source>
        <dbReference type="ARBA" id="ARBA00035286"/>
    </source>
</evidence>
<dbReference type="Proteomes" id="UP000759131">
    <property type="component" value="Unassembled WGS sequence"/>
</dbReference>
<keyword evidence="8" id="KW-1185">Reference proteome</keyword>
<dbReference type="InterPro" id="IPR047867">
    <property type="entry name" value="Ribosomal_uL22_bac/org-type"/>
</dbReference>